<keyword evidence="1" id="KW-1133">Transmembrane helix</keyword>
<feature type="transmembrane region" description="Helical" evidence="1">
    <location>
        <begin position="75"/>
        <end position="94"/>
    </location>
</feature>
<feature type="transmembrane region" description="Helical" evidence="1">
    <location>
        <begin position="23"/>
        <end position="44"/>
    </location>
</feature>
<sequence>MTEPPEPDAPAPPRPPVPQPVRVSWYLWIAACVVMVSGFGYSLADEPRVVSLMLEQPRDPRVTAAQVSAGVHASLWQFLVGAVVFALLFLLFAWKAQDGTRSARSVLTVLAGATIVFQAVIYPNWVKVAACALVVAATACLYLPGARPYFPKLPKR</sequence>
<protein>
    <submittedName>
        <fullName evidence="2">Magnesium-transporting ATPase (P-type)</fullName>
    </submittedName>
</protein>
<keyword evidence="1" id="KW-0812">Transmembrane</keyword>
<evidence type="ECO:0000256" key="1">
    <source>
        <dbReference type="SAM" id="Phobius"/>
    </source>
</evidence>
<evidence type="ECO:0000313" key="3">
    <source>
        <dbReference type="Proteomes" id="UP000741013"/>
    </source>
</evidence>
<dbReference type="Proteomes" id="UP000741013">
    <property type="component" value="Unassembled WGS sequence"/>
</dbReference>
<feature type="transmembrane region" description="Helical" evidence="1">
    <location>
        <begin position="106"/>
        <end position="122"/>
    </location>
</feature>
<accession>A0ABS4PLE6</accession>
<name>A0ABS4PLE6_9PSEU</name>
<proteinExistence type="predicted"/>
<evidence type="ECO:0000313" key="2">
    <source>
        <dbReference type="EMBL" id="MBP2180259.1"/>
    </source>
</evidence>
<keyword evidence="1" id="KW-0472">Membrane</keyword>
<dbReference type="EMBL" id="JAGGMS010000001">
    <property type="protein sequence ID" value="MBP2180259.1"/>
    <property type="molecule type" value="Genomic_DNA"/>
</dbReference>
<reference evidence="2 3" key="1">
    <citation type="submission" date="2021-03" db="EMBL/GenBank/DDBJ databases">
        <title>Sequencing the genomes of 1000 actinobacteria strains.</title>
        <authorList>
            <person name="Klenk H.-P."/>
        </authorList>
    </citation>
    <scope>NUCLEOTIDE SEQUENCE [LARGE SCALE GENOMIC DNA]</scope>
    <source>
        <strain evidence="2 3">DSM 45510</strain>
    </source>
</reference>
<keyword evidence="3" id="KW-1185">Reference proteome</keyword>
<comment type="caution">
    <text evidence="2">The sequence shown here is derived from an EMBL/GenBank/DDBJ whole genome shotgun (WGS) entry which is preliminary data.</text>
</comment>
<organism evidence="2 3">
    <name type="scientific">Amycolatopsis magusensis</name>
    <dbReference type="NCBI Taxonomy" id="882444"/>
    <lineage>
        <taxon>Bacteria</taxon>
        <taxon>Bacillati</taxon>
        <taxon>Actinomycetota</taxon>
        <taxon>Actinomycetes</taxon>
        <taxon>Pseudonocardiales</taxon>
        <taxon>Pseudonocardiaceae</taxon>
        <taxon>Amycolatopsis</taxon>
    </lineage>
</organism>
<gene>
    <name evidence="2" type="ORF">JOM49_001785</name>
</gene>
<dbReference type="RefSeq" id="WP_209663853.1">
    <property type="nucleotide sequence ID" value="NZ_JAGGMS010000001.1"/>
</dbReference>
<feature type="transmembrane region" description="Helical" evidence="1">
    <location>
        <begin position="128"/>
        <end position="146"/>
    </location>
</feature>